<dbReference type="Pfam" id="PF02518">
    <property type="entry name" value="HATPase_c"/>
    <property type="match status" value="1"/>
</dbReference>
<keyword evidence="4 9" id="KW-0812">Transmembrane</keyword>
<dbReference type="CDD" id="cd16917">
    <property type="entry name" value="HATPase_UhpB-NarQ-NarX-like"/>
    <property type="match status" value="1"/>
</dbReference>
<feature type="transmembrane region" description="Helical" evidence="9">
    <location>
        <begin position="304"/>
        <end position="332"/>
    </location>
</feature>
<evidence type="ECO:0000256" key="9">
    <source>
        <dbReference type="SAM" id="Phobius"/>
    </source>
</evidence>
<dbReference type="InterPro" id="IPR003594">
    <property type="entry name" value="HATPase_dom"/>
</dbReference>
<dbReference type="AlphaFoldDB" id="A0A7W8HIT8"/>
<keyword evidence="8 9" id="KW-0472">Membrane</keyword>
<dbReference type="InterPro" id="IPR036890">
    <property type="entry name" value="HATPase_C_sf"/>
</dbReference>
<evidence type="ECO:0000256" key="2">
    <source>
        <dbReference type="ARBA" id="ARBA00022475"/>
    </source>
</evidence>
<proteinExistence type="predicted"/>
<evidence type="ECO:0000256" key="3">
    <source>
        <dbReference type="ARBA" id="ARBA00022679"/>
    </source>
</evidence>
<feature type="transmembrane region" description="Helical" evidence="9">
    <location>
        <begin position="246"/>
        <end position="265"/>
    </location>
</feature>
<dbReference type="Proteomes" id="UP000532440">
    <property type="component" value="Unassembled WGS sequence"/>
</dbReference>
<dbReference type="GO" id="GO:0016301">
    <property type="term" value="F:kinase activity"/>
    <property type="evidence" value="ECO:0007669"/>
    <property type="project" value="UniProtKB-KW"/>
</dbReference>
<dbReference type="RefSeq" id="WP_183966921.1">
    <property type="nucleotide sequence ID" value="NZ_BAABEW010000023.1"/>
</dbReference>
<feature type="transmembrane region" description="Helical" evidence="9">
    <location>
        <begin position="153"/>
        <end position="173"/>
    </location>
</feature>
<reference evidence="11 12" key="1">
    <citation type="submission" date="2020-08" db="EMBL/GenBank/DDBJ databases">
        <title>Genomic Encyclopedia of Type Strains, Phase IV (KMG-IV): sequencing the most valuable type-strain genomes for metagenomic binning, comparative biology and taxonomic classification.</title>
        <authorList>
            <person name="Goeker M."/>
        </authorList>
    </citation>
    <scope>NUCLEOTIDE SEQUENCE [LARGE SCALE GENOMIC DNA]</scope>
    <source>
        <strain evidence="11 12">DSM 29781</strain>
    </source>
</reference>
<feature type="transmembrane region" description="Helical" evidence="9">
    <location>
        <begin position="271"/>
        <end position="292"/>
    </location>
</feature>
<evidence type="ECO:0000256" key="5">
    <source>
        <dbReference type="ARBA" id="ARBA00022777"/>
    </source>
</evidence>
<keyword evidence="7" id="KW-0902">Two-component regulatory system</keyword>
<dbReference type="SUPFAM" id="SSF55874">
    <property type="entry name" value="ATPase domain of HSP90 chaperone/DNA topoisomerase II/histidine kinase"/>
    <property type="match status" value="1"/>
</dbReference>
<organism evidence="11 12">
    <name type="scientific">Quisquiliibacterium transsilvanicum</name>
    <dbReference type="NCBI Taxonomy" id="1549638"/>
    <lineage>
        <taxon>Bacteria</taxon>
        <taxon>Pseudomonadati</taxon>
        <taxon>Pseudomonadota</taxon>
        <taxon>Betaproteobacteria</taxon>
        <taxon>Burkholderiales</taxon>
        <taxon>Burkholderiaceae</taxon>
        <taxon>Quisquiliibacterium</taxon>
    </lineage>
</organism>
<feature type="transmembrane region" description="Helical" evidence="9">
    <location>
        <begin position="370"/>
        <end position="393"/>
    </location>
</feature>
<evidence type="ECO:0000256" key="8">
    <source>
        <dbReference type="ARBA" id="ARBA00023136"/>
    </source>
</evidence>
<keyword evidence="3" id="KW-0808">Transferase</keyword>
<dbReference type="PANTHER" id="PTHR24421">
    <property type="entry name" value="NITRATE/NITRITE SENSOR PROTEIN NARX-RELATED"/>
    <property type="match status" value="1"/>
</dbReference>
<evidence type="ECO:0000313" key="11">
    <source>
        <dbReference type="EMBL" id="MBB5271965.1"/>
    </source>
</evidence>
<comment type="subcellular location">
    <subcellularLocation>
        <location evidence="1">Cell membrane</location>
        <topology evidence="1">Multi-pass membrane protein</topology>
    </subcellularLocation>
</comment>
<keyword evidence="6 9" id="KW-1133">Transmembrane helix</keyword>
<accession>A0A7W8HIT8</accession>
<feature type="transmembrane region" description="Helical" evidence="9">
    <location>
        <begin position="338"/>
        <end position="358"/>
    </location>
</feature>
<gene>
    <name evidence="11" type="ORF">HNQ70_001979</name>
</gene>
<dbReference type="InterPro" id="IPR050482">
    <property type="entry name" value="Sensor_HK_TwoCompSys"/>
</dbReference>
<feature type="domain" description="Histidine kinase/HSP90-like ATPase" evidence="10">
    <location>
        <begin position="647"/>
        <end position="740"/>
    </location>
</feature>
<name>A0A7W8HIT8_9BURK</name>
<evidence type="ECO:0000259" key="10">
    <source>
        <dbReference type="Pfam" id="PF02518"/>
    </source>
</evidence>
<evidence type="ECO:0000313" key="12">
    <source>
        <dbReference type="Proteomes" id="UP000532440"/>
    </source>
</evidence>
<feature type="transmembrane region" description="Helical" evidence="9">
    <location>
        <begin position="399"/>
        <end position="417"/>
    </location>
</feature>
<feature type="transmembrane region" description="Helical" evidence="9">
    <location>
        <begin position="180"/>
        <end position="200"/>
    </location>
</feature>
<dbReference type="PANTHER" id="PTHR24421:SF37">
    <property type="entry name" value="SENSOR HISTIDINE KINASE NARS"/>
    <property type="match status" value="1"/>
</dbReference>
<feature type="transmembrane region" description="Helical" evidence="9">
    <location>
        <begin position="220"/>
        <end position="237"/>
    </location>
</feature>
<keyword evidence="12" id="KW-1185">Reference proteome</keyword>
<dbReference type="GO" id="GO:0000160">
    <property type="term" value="P:phosphorelay signal transduction system"/>
    <property type="evidence" value="ECO:0007669"/>
    <property type="project" value="UniProtKB-KW"/>
</dbReference>
<dbReference type="Gene3D" id="3.30.565.10">
    <property type="entry name" value="Histidine kinase-like ATPase, C-terminal domain"/>
    <property type="match status" value="1"/>
</dbReference>
<evidence type="ECO:0000256" key="1">
    <source>
        <dbReference type="ARBA" id="ARBA00004651"/>
    </source>
</evidence>
<evidence type="ECO:0000256" key="6">
    <source>
        <dbReference type="ARBA" id="ARBA00022989"/>
    </source>
</evidence>
<evidence type="ECO:0000256" key="7">
    <source>
        <dbReference type="ARBA" id="ARBA00023012"/>
    </source>
</evidence>
<dbReference type="GO" id="GO:0005886">
    <property type="term" value="C:plasma membrane"/>
    <property type="evidence" value="ECO:0007669"/>
    <property type="project" value="UniProtKB-SubCell"/>
</dbReference>
<sequence>MLFPNGRFSPGHALLAVALLCLGACVAAVFFLARQPWLGLGLAPDGDGVRIVEVAPAGPAAALAGELERAGGAGLRLLSVGGLGLVPHDVIEEPDFIDSYDEMCAMLDRQSRLAALLAADAVRIEVGHPDGRRTVHEVTPAATRPVSDLPPVFWFQLFAGSACLLVGAWVWVLRPTDLATGMFALTGAMFPLSAFSAAVYSSRELAIDGEVFRALSSLNHVGALMFGIALIELFLCYPRRIVRPRYMLLVPLVFLPWLAIDLLQLAPNQNWGVRLPIVAAILMVIVFAWMQWRLTIDDPRARAALTWLSLSVILGCGLFVLSTVASSLFGWLPPLRQGYAFGFFLIMYGGLALGLRRYRLFELDEWAYRILLWVGGAVGLVLLDGLLVLALRLEPFESLGIALVIAGFVYLPARSALWRKVVERRRIPDHELFQSVMEVAFQATEGERVSAWQQLVRRVFDPLELEELPARGEGADAAAAEGGQLPATPDLAPDGLEMRLPAVASSPALLVRYPWQGRELFGTAHMRLARQMVELMRQADAGRAAYERGVAEERRRVARDLHDDLGAQLLTALNRPTLDETRGSIRDAIAEMRGVVAGLTGGRAGLGPLLANLRHETASRLEATGIELDWPLVDDVEEMEIDYRTAKHLASAHREIVSNVIRHSGAARMTVGVAAKAGWLRMMLRDDGGGPCLADAGPQGKVQGQGHGLRNLRMRIEELGGRLSIREGAPGCVVEIDVPVGGQSGRAA</sequence>
<comment type="caution">
    <text evidence="11">The sequence shown here is derived from an EMBL/GenBank/DDBJ whole genome shotgun (WGS) entry which is preliminary data.</text>
</comment>
<evidence type="ECO:0000256" key="4">
    <source>
        <dbReference type="ARBA" id="ARBA00022692"/>
    </source>
</evidence>
<keyword evidence="5 11" id="KW-0418">Kinase</keyword>
<dbReference type="EMBL" id="JACHGB010000004">
    <property type="protein sequence ID" value="MBB5271965.1"/>
    <property type="molecule type" value="Genomic_DNA"/>
</dbReference>
<feature type="transmembrane region" description="Helical" evidence="9">
    <location>
        <begin position="12"/>
        <end position="33"/>
    </location>
</feature>
<protein>
    <submittedName>
        <fullName evidence="11">Signal transduction histidine kinase</fullName>
    </submittedName>
</protein>
<keyword evidence="2" id="KW-1003">Cell membrane</keyword>